<keyword evidence="2" id="KW-0460">Magnesium</keyword>
<dbReference type="InterPro" id="IPR006283">
    <property type="entry name" value="ThiL-like"/>
</dbReference>
<feature type="domain" description="PurM-like C-terminal" evidence="4">
    <location>
        <begin position="147"/>
        <end position="235"/>
    </location>
</feature>
<comment type="miscellaneous">
    <text evidence="2">Reaction mechanism of ThiL seems to utilize a direct, inline transfer of the gamma-phosphate of ATP to TMP rather than a phosphorylated enzyme intermediate.</text>
</comment>
<dbReference type="PIRSF" id="PIRSF005303">
    <property type="entry name" value="Thiam_monoph_kin"/>
    <property type="match status" value="1"/>
</dbReference>
<gene>
    <name evidence="2 5" type="primary">thiL</name>
    <name evidence="5" type="ORF">D1610_08030</name>
</gene>
<keyword evidence="2 5" id="KW-0418">Kinase</keyword>
<evidence type="ECO:0000259" key="4">
    <source>
        <dbReference type="Pfam" id="PF02769"/>
    </source>
</evidence>
<dbReference type="CDD" id="cd02194">
    <property type="entry name" value="ThiL"/>
    <property type="match status" value="1"/>
</dbReference>
<feature type="binding site" evidence="2">
    <location>
        <position position="69"/>
    </location>
    <ligand>
        <name>Mg(2+)</name>
        <dbReference type="ChEBI" id="CHEBI:18420"/>
        <label>3</label>
    </ligand>
</feature>
<dbReference type="SUPFAM" id="SSF56042">
    <property type="entry name" value="PurM C-terminal domain-like"/>
    <property type="match status" value="1"/>
</dbReference>
<comment type="caution">
    <text evidence="5">The sequence shown here is derived from an EMBL/GenBank/DDBJ whole genome shotgun (WGS) entry which is preliminary data.</text>
</comment>
<dbReference type="InterPro" id="IPR010918">
    <property type="entry name" value="PurM-like_C_dom"/>
</dbReference>
<dbReference type="Pfam" id="PF02769">
    <property type="entry name" value="AIRS_C"/>
    <property type="match status" value="1"/>
</dbReference>
<comment type="catalytic activity">
    <reaction evidence="2">
        <text>thiamine phosphate + ATP = thiamine diphosphate + ADP</text>
        <dbReference type="Rhea" id="RHEA:15913"/>
        <dbReference type="ChEBI" id="CHEBI:30616"/>
        <dbReference type="ChEBI" id="CHEBI:37575"/>
        <dbReference type="ChEBI" id="CHEBI:58937"/>
        <dbReference type="ChEBI" id="CHEBI:456216"/>
        <dbReference type="EC" id="2.7.4.16"/>
    </reaction>
</comment>
<keyword evidence="1 2" id="KW-0784">Thiamine biosynthesis</keyword>
<dbReference type="EMBL" id="QWLV01000002">
    <property type="protein sequence ID" value="RHW18395.1"/>
    <property type="molecule type" value="Genomic_DNA"/>
</dbReference>
<feature type="binding site" evidence="2">
    <location>
        <position position="207"/>
    </location>
    <ligand>
        <name>Mg(2+)</name>
        <dbReference type="ChEBI" id="CHEBI:18420"/>
        <label>5</label>
    </ligand>
</feature>
<dbReference type="HAMAP" id="MF_02128">
    <property type="entry name" value="TMP_kinase"/>
    <property type="match status" value="1"/>
</dbReference>
<dbReference type="RefSeq" id="WP_118863586.1">
    <property type="nucleotide sequence ID" value="NZ_QWLV01000002.1"/>
</dbReference>
<feature type="binding site" evidence="2">
    <location>
        <position position="204"/>
    </location>
    <ligand>
        <name>Mg(2+)</name>
        <dbReference type="ChEBI" id="CHEBI:18420"/>
        <label>3</label>
    </ligand>
</feature>
<evidence type="ECO:0000259" key="3">
    <source>
        <dbReference type="Pfam" id="PF00586"/>
    </source>
</evidence>
<dbReference type="InterPro" id="IPR036921">
    <property type="entry name" value="PurM-like_N_sf"/>
</dbReference>
<keyword evidence="2" id="KW-0547">Nucleotide-binding</keyword>
<dbReference type="PANTHER" id="PTHR30270">
    <property type="entry name" value="THIAMINE-MONOPHOSPHATE KINASE"/>
    <property type="match status" value="1"/>
</dbReference>
<keyword evidence="2" id="KW-0067">ATP-binding</keyword>
<sequence length="309" mass="31814">MNEADLLARLRSLPLHEAARGLADDAAVLGSAEGALVLTHDMIAEGVHFLSADPPESVAWKLLAVNLSDLAAKGASPIGVLVGQALSGDAAWDAAFTDELGRALAQLDCTLLGGDTVTLPGGAPRMFGLTAIGRAGPAGAPSRAGARSGDALYVTGTIGDAGAGLELLREGRDGPPRLIAAYRRPMPLIADGRALAPLVTAMMDVSDGLLIDAGRMAAASGLAIGIDLDRIPLSHDFVAHAGDDRPARLSAATAGDDYQLLFAAPEDEEWPVPVTRIGRFHDGAGLMLEDRMGHVPLPERLGWEHAGAT</sequence>
<feature type="binding site" evidence="2">
    <location>
        <position position="206"/>
    </location>
    <ligand>
        <name>ATP</name>
        <dbReference type="ChEBI" id="CHEBI:30616"/>
    </ligand>
</feature>
<keyword evidence="6" id="KW-1185">Reference proteome</keyword>
<dbReference type="PANTHER" id="PTHR30270:SF0">
    <property type="entry name" value="THIAMINE-MONOPHOSPHATE KINASE"/>
    <property type="match status" value="1"/>
</dbReference>
<dbReference type="OrthoDB" id="9802811at2"/>
<dbReference type="GO" id="GO:0009228">
    <property type="term" value="P:thiamine biosynthetic process"/>
    <property type="evidence" value="ECO:0007669"/>
    <property type="project" value="UniProtKB-KW"/>
</dbReference>
<reference evidence="5 6" key="1">
    <citation type="submission" date="2018-08" db="EMBL/GenBank/DDBJ databases">
        <title>The multiple taxonomic identification of Sphingomonas gilva.</title>
        <authorList>
            <person name="Zhu D."/>
            <person name="Zheng S."/>
        </authorList>
    </citation>
    <scope>NUCLEOTIDE SEQUENCE [LARGE SCALE GENOMIC DNA]</scope>
    <source>
        <strain evidence="5 6">ZDH117</strain>
    </source>
</reference>
<comment type="pathway">
    <text evidence="2">Cofactor biosynthesis; thiamine diphosphate biosynthesis; thiamine diphosphate from thiamine phosphate: step 1/1.</text>
</comment>
<feature type="binding site" evidence="2">
    <location>
        <position position="39"/>
    </location>
    <ligand>
        <name>Mg(2+)</name>
        <dbReference type="ChEBI" id="CHEBI:18420"/>
        <label>4</label>
    </ligand>
</feature>
<dbReference type="NCBIfam" id="TIGR01379">
    <property type="entry name" value="thiL"/>
    <property type="match status" value="1"/>
</dbReference>
<evidence type="ECO:0000256" key="1">
    <source>
        <dbReference type="ARBA" id="ARBA00022977"/>
    </source>
</evidence>
<dbReference type="GO" id="GO:0000287">
    <property type="term" value="F:magnesium ion binding"/>
    <property type="evidence" value="ECO:0007669"/>
    <property type="project" value="UniProtKB-UniRule"/>
</dbReference>
<dbReference type="Proteomes" id="UP000266693">
    <property type="component" value="Unassembled WGS sequence"/>
</dbReference>
<organism evidence="5 6">
    <name type="scientific">Sphingomonas gilva</name>
    <dbReference type="NCBI Taxonomy" id="2305907"/>
    <lineage>
        <taxon>Bacteria</taxon>
        <taxon>Pseudomonadati</taxon>
        <taxon>Pseudomonadota</taxon>
        <taxon>Alphaproteobacteria</taxon>
        <taxon>Sphingomonadales</taxon>
        <taxon>Sphingomonadaceae</taxon>
        <taxon>Sphingomonas</taxon>
    </lineage>
</organism>
<protein>
    <recommendedName>
        <fullName evidence="2">Thiamine-monophosphate kinase</fullName>
        <shortName evidence="2">TMP kinase</shortName>
        <shortName evidence="2">Thiamine-phosphate kinase</shortName>
        <ecNumber evidence="2">2.7.4.16</ecNumber>
    </recommendedName>
</protein>
<dbReference type="AlphaFoldDB" id="A0A396S4N7"/>
<keyword evidence="2 5" id="KW-0808">Transferase</keyword>
<dbReference type="Pfam" id="PF00586">
    <property type="entry name" value="AIRS"/>
    <property type="match status" value="1"/>
</dbReference>
<feature type="binding site" evidence="2">
    <location>
        <begin position="114"/>
        <end position="115"/>
    </location>
    <ligand>
        <name>ATP</name>
        <dbReference type="ChEBI" id="CHEBI:30616"/>
    </ligand>
</feature>
<dbReference type="GO" id="GO:0009030">
    <property type="term" value="F:thiamine-phosphate kinase activity"/>
    <property type="evidence" value="ECO:0007669"/>
    <property type="project" value="UniProtKB-UniRule"/>
</dbReference>
<accession>A0A396S4N7</accession>
<comment type="similarity">
    <text evidence="2">Belongs to the thiamine-monophosphate kinase family.</text>
</comment>
<dbReference type="InterPro" id="IPR036676">
    <property type="entry name" value="PurM-like_C_sf"/>
</dbReference>
<feature type="binding site" evidence="2">
    <location>
        <position position="69"/>
    </location>
    <ligand>
        <name>Mg(2+)</name>
        <dbReference type="ChEBI" id="CHEBI:18420"/>
        <label>2</label>
    </ligand>
</feature>
<dbReference type="UniPathway" id="UPA00060">
    <property type="reaction ID" value="UER00142"/>
</dbReference>
<name>A0A396S4N7_9SPHN</name>
<feature type="binding site" evidence="2">
    <location>
        <position position="115"/>
    </location>
    <ligand>
        <name>Mg(2+)</name>
        <dbReference type="ChEBI" id="CHEBI:18420"/>
        <label>1</label>
    </ligand>
</feature>
<feature type="binding site" evidence="2">
    <location>
        <position position="48"/>
    </location>
    <ligand>
        <name>substrate</name>
    </ligand>
</feature>
<dbReference type="SUPFAM" id="SSF55326">
    <property type="entry name" value="PurM N-terminal domain-like"/>
    <property type="match status" value="1"/>
</dbReference>
<feature type="binding site" evidence="2">
    <location>
        <position position="256"/>
    </location>
    <ligand>
        <name>substrate</name>
    </ligand>
</feature>
<dbReference type="Gene3D" id="3.30.1330.10">
    <property type="entry name" value="PurM-like, N-terminal domain"/>
    <property type="match status" value="1"/>
</dbReference>
<dbReference type="InterPro" id="IPR016188">
    <property type="entry name" value="PurM-like_N"/>
</dbReference>
<feature type="binding site" evidence="2">
    <location>
        <position position="69"/>
    </location>
    <ligand>
        <name>Mg(2+)</name>
        <dbReference type="ChEBI" id="CHEBI:18420"/>
        <label>4</label>
    </ligand>
</feature>
<feature type="binding site" evidence="2">
    <location>
        <position position="25"/>
    </location>
    <ligand>
        <name>Mg(2+)</name>
        <dbReference type="ChEBI" id="CHEBI:18420"/>
        <label>3</label>
    </ligand>
</feature>
<proteinExistence type="inferred from homology"/>
<dbReference type="GO" id="GO:0005524">
    <property type="term" value="F:ATP binding"/>
    <property type="evidence" value="ECO:0007669"/>
    <property type="project" value="UniProtKB-UniRule"/>
</dbReference>
<feature type="binding site" evidence="2">
    <location>
        <position position="25"/>
    </location>
    <ligand>
        <name>Mg(2+)</name>
        <dbReference type="ChEBI" id="CHEBI:18420"/>
        <label>4</label>
    </ligand>
</feature>
<evidence type="ECO:0000313" key="5">
    <source>
        <dbReference type="EMBL" id="RHW18395.1"/>
    </source>
</evidence>
<feature type="binding site" evidence="2">
    <location>
        <position position="41"/>
    </location>
    <ligand>
        <name>Mg(2+)</name>
        <dbReference type="ChEBI" id="CHEBI:18420"/>
        <label>1</label>
    </ligand>
</feature>
<comment type="function">
    <text evidence="2">Catalyzes the ATP-dependent phosphorylation of thiamine-monophosphate (TMP) to form thiamine-pyrophosphate (TPP), the active form of vitamin B1.</text>
</comment>
<dbReference type="Gene3D" id="3.90.650.10">
    <property type="entry name" value="PurM-like C-terminal domain"/>
    <property type="match status" value="1"/>
</dbReference>
<keyword evidence="2" id="KW-0479">Metal-binding</keyword>
<feature type="binding site" evidence="2">
    <location>
        <position position="41"/>
    </location>
    <ligand>
        <name>Mg(2+)</name>
        <dbReference type="ChEBI" id="CHEBI:18420"/>
        <label>2</label>
    </ligand>
</feature>
<evidence type="ECO:0000256" key="2">
    <source>
        <dbReference type="HAMAP-Rule" id="MF_02128"/>
    </source>
</evidence>
<feature type="domain" description="PurM-like N-terminal" evidence="3">
    <location>
        <begin position="24"/>
        <end position="134"/>
    </location>
</feature>
<comment type="caution">
    <text evidence="2">Lacks conserved residue(s) required for the propagation of feature annotation.</text>
</comment>
<feature type="binding site" evidence="2">
    <location>
        <position position="143"/>
    </location>
    <ligand>
        <name>ATP</name>
        <dbReference type="ChEBI" id="CHEBI:30616"/>
    </ligand>
</feature>
<feature type="binding site" evidence="2">
    <location>
        <position position="303"/>
    </location>
    <ligand>
        <name>substrate</name>
    </ligand>
</feature>
<dbReference type="GO" id="GO:0009229">
    <property type="term" value="P:thiamine diphosphate biosynthetic process"/>
    <property type="evidence" value="ECO:0007669"/>
    <property type="project" value="UniProtKB-UniRule"/>
</dbReference>
<evidence type="ECO:0000313" key="6">
    <source>
        <dbReference type="Proteomes" id="UP000266693"/>
    </source>
</evidence>
<dbReference type="EC" id="2.7.4.16" evidence="2"/>